<dbReference type="SUPFAM" id="SSF100950">
    <property type="entry name" value="NagB/RpiA/CoA transferase-like"/>
    <property type="match status" value="1"/>
</dbReference>
<protein>
    <recommendedName>
        <fullName evidence="1">Sugar-binding domain-containing protein</fullName>
    </recommendedName>
</protein>
<gene>
    <name evidence="2" type="ORF">JZO70_05435</name>
</gene>
<evidence type="ECO:0000313" key="3">
    <source>
        <dbReference type="Proteomes" id="UP000664601"/>
    </source>
</evidence>
<proteinExistence type="predicted"/>
<accession>A0ABS3L7I9</accession>
<evidence type="ECO:0000313" key="2">
    <source>
        <dbReference type="EMBL" id="MBO1305591.1"/>
    </source>
</evidence>
<reference evidence="2 3" key="1">
    <citation type="submission" date="2021-03" db="EMBL/GenBank/DDBJ databases">
        <title>Enterococcal diversity collection.</title>
        <authorList>
            <person name="Gilmore M.S."/>
            <person name="Schwartzman J."/>
            <person name="Van Tyne D."/>
            <person name="Martin M."/>
            <person name="Earl A.M."/>
            <person name="Manson A.L."/>
            <person name="Straub T."/>
            <person name="Salamzade R."/>
            <person name="Saavedra J."/>
            <person name="Lebreton F."/>
            <person name="Prichula J."/>
            <person name="Schaufler K."/>
            <person name="Gaca A."/>
            <person name="Sgardioli B."/>
            <person name="Wagenaar J."/>
            <person name="Strong T."/>
        </authorList>
    </citation>
    <scope>NUCLEOTIDE SEQUENCE [LARGE SCALE GENOMIC DNA]</scope>
    <source>
        <strain evidence="2 3">669A</strain>
    </source>
</reference>
<dbReference type="EMBL" id="JAFREM010000008">
    <property type="protein sequence ID" value="MBO1305591.1"/>
    <property type="molecule type" value="Genomic_DNA"/>
</dbReference>
<sequence length="45" mass="4893">MLKTFAISRVLIAATGKEKAESVKALLKMGFITDLVVDEEIAEVL</sequence>
<comment type="caution">
    <text evidence="2">The sequence shown here is derived from an EMBL/GenBank/DDBJ whole genome shotgun (WGS) entry which is preliminary data.</text>
</comment>
<dbReference type="Pfam" id="PF04198">
    <property type="entry name" value="Sugar-bind"/>
    <property type="match status" value="1"/>
</dbReference>
<dbReference type="Proteomes" id="UP000664601">
    <property type="component" value="Unassembled WGS sequence"/>
</dbReference>
<feature type="domain" description="Sugar-binding" evidence="1">
    <location>
        <begin position="6"/>
        <end position="45"/>
    </location>
</feature>
<keyword evidence="3" id="KW-1185">Reference proteome</keyword>
<name>A0ABS3L7I9_9ENTE</name>
<dbReference type="Gene3D" id="3.40.50.1360">
    <property type="match status" value="1"/>
</dbReference>
<evidence type="ECO:0000259" key="1">
    <source>
        <dbReference type="Pfam" id="PF04198"/>
    </source>
</evidence>
<dbReference type="InterPro" id="IPR037171">
    <property type="entry name" value="NagB/RpiA_transferase-like"/>
</dbReference>
<organism evidence="2 3">
    <name type="scientific">Candidatus Enterococcus moelleringii</name>
    <dbReference type="NCBI Taxonomy" id="2815325"/>
    <lineage>
        <taxon>Bacteria</taxon>
        <taxon>Bacillati</taxon>
        <taxon>Bacillota</taxon>
        <taxon>Bacilli</taxon>
        <taxon>Lactobacillales</taxon>
        <taxon>Enterococcaceae</taxon>
        <taxon>Enterococcus</taxon>
    </lineage>
</organism>
<dbReference type="InterPro" id="IPR007324">
    <property type="entry name" value="Sugar-bd_dom_put"/>
</dbReference>
<dbReference type="RefSeq" id="WP_207672546.1">
    <property type="nucleotide sequence ID" value="NZ_JAFREM010000008.1"/>
</dbReference>